<dbReference type="FunCoup" id="Q86KA1">
    <property type="interactions" value="299"/>
</dbReference>
<dbReference type="PANTHER" id="PTHR45987:SF4">
    <property type="entry name" value="LARGE RIBOSOMAL SUBUNIT PROTEIN BL12M"/>
    <property type="match status" value="1"/>
</dbReference>
<dbReference type="SMR" id="Q86KA1"/>
<comment type="similarity">
    <text evidence="1">Belongs to the bacterial ribosomal protein bL12 family.</text>
</comment>
<evidence type="ECO:0000256" key="3">
    <source>
        <dbReference type="ARBA" id="ARBA00023274"/>
    </source>
</evidence>
<reference evidence="6 7" key="1">
    <citation type="journal article" date="2005" name="Nature">
        <title>The genome of the social amoeba Dictyostelium discoideum.</title>
        <authorList>
            <consortium name="The Dictyostelium discoideum Sequencing Consortium"/>
            <person name="Eichinger L."/>
            <person name="Pachebat J.A."/>
            <person name="Glockner G."/>
            <person name="Rajandream M.A."/>
            <person name="Sucgang R."/>
            <person name="Berriman M."/>
            <person name="Song J."/>
            <person name="Olsen R."/>
            <person name="Szafranski K."/>
            <person name="Xu Q."/>
            <person name="Tunggal B."/>
            <person name="Kummerfeld S."/>
            <person name="Madera M."/>
            <person name="Konfortov B.A."/>
            <person name="Rivero F."/>
            <person name="Bankier A.T."/>
            <person name="Lehmann R."/>
            <person name="Hamlin N."/>
            <person name="Davies R."/>
            <person name="Gaudet P."/>
            <person name="Fey P."/>
            <person name="Pilcher K."/>
            <person name="Chen G."/>
            <person name="Saunders D."/>
            <person name="Sodergren E."/>
            <person name="Davis P."/>
            <person name="Kerhornou A."/>
            <person name="Nie X."/>
            <person name="Hall N."/>
            <person name="Anjard C."/>
            <person name="Hemphill L."/>
            <person name="Bason N."/>
            <person name="Farbrother P."/>
            <person name="Desany B."/>
            <person name="Just E."/>
            <person name="Morio T."/>
            <person name="Rost R."/>
            <person name="Churcher C."/>
            <person name="Cooper J."/>
            <person name="Haydock S."/>
            <person name="van Driessche N."/>
            <person name="Cronin A."/>
            <person name="Goodhead I."/>
            <person name="Muzny D."/>
            <person name="Mourier T."/>
            <person name="Pain A."/>
            <person name="Lu M."/>
            <person name="Harper D."/>
            <person name="Lindsay R."/>
            <person name="Hauser H."/>
            <person name="James K."/>
            <person name="Quiles M."/>
            <person name="Madan Babu M."/>
            <person name="Saito T."/>
            <person name="Buchrieser C."/>
            <person name="Wardroper A."/>
            <person name="Felder M."/>
            <person name="Thangavelu M."/>
            <person name="Johnson D."/>
            <person name="Knights A."/>
            <person name="Loulseged H."/>
            <person name="Mungall K."/>
            <person name="Oliver K."/>
            <person name="Price C."/>
            <person name="Quail M.A."/>
            <person name="Urushihara H."/>
            <person name="Hernandez J."/>
            <person name="Rabbinowitsch E."/>
            <person name="Steffen D."/>
            <person name="Sanders M."/>
            <person name="Ma J."/>
            <person name="Kohara Y."/>
            <person name="Sharp S."/>
            <person name="Simmonds M."/>
            <person name="Spiegler S."/>
            <person name="Tivey A."/>
            <person name="Sugano S."/>
            <person name="White B."/>
            <person name="Walker D."/>
            <person name="Woodward J."/>
            <person name="Winckler T."/>
            <person name="Tanaka Y."/>
            <person name="Shaulsky G."/>
            <person name="Schleicher M."/>
            <person name="Weinstock G."/>
            <person name="Rosenthal A."/>
            <person name="Cox E.C."/>
            <person name="Chisholm R.L."/>
            <person name="Gibbs R."/>
            <person name="Loomis W.F."/>
            <person name="Platzer M."/>
            <person name="Kay R.R."/>
            <person name="Williams J."/>
            <person name="Dear P.H."/>
            <person name="Noegel A.A."/>
            <person name="Barrell B."/>
            <person name="Kuspa A."/>
        </authorList>
    </citation>
    <scope>NUCLEOTIDE SEQUENCE [LARGE SCALE GENOMIC DNA]</scope>
    <source>
        <strain evidence="6 7">AX4</strain>
    </source>
</reference>
<dbReference type="Gene3D" id="3.30.1390.10">
    <property type="match status" value="1"/>
</dbReference>
<dbReference type="PANTHER" id="PTHR45987">
    <property type="entry name" value="39S RIBOSOMAL PROTEIN L12"/>
    <property type="match status" value="1"/>
</dbReference>
<dbReference type="VEuPathDB" id="AmoebaDB:DDB_G0274407"/>
<dbReference type="EMBL" id="AAFI02000012">
    <property type="protein sequence ID" value="EAL70096.1"/>
    <property type="molecule type" value="Genomic_DNA"/>
</dbReference>
<dbReference type="PhylomeDB" id="Q86KA1"/>
<protein>
    <submittedName>
        <fullName evidence="6">Uncharacterized protein</fullName>
    </submittedName>
</protein>
<dbReference type="STRING" id="44689.Q86KA1"/>
<evidence type="ECO:0000256" key="1">
    <source>
        <dbReference type="ARBA" id="ARBA00007197"/>
    </source>
</evidence>
<proteinExistence type="inferred from homology"/>
<dbReference type="Pfam" id="PF16320">
    <property type="entry name" value="Ribosomal_L12_N"/>
    <property type="match status" value="1"/>
</dbReference>
<dbReference type="InterPro" id="IPR013823">
    <property type="entry name" value="Ribosomal_bL12_C"/>
</dbReference>
<dbReference type="InterPro" id="IPR014719">
    <property type="entry name" value="Ribosomal_bL12_C/ClpS-like"/>
</dbReference>
<dbReference type="RefSeq" id="XP_644221.1">
    <property type="nucleotide sequence ID" value="XM_639129.1"/>
</dbReference>
<dbReference type="SUPFAM" id="SSF54736">
    <property type="entry name" value="ClpS-like"/>
    <property type="match status" value="1"/>
</dbReference>
<dbReference type="GO" id="GO:0005762">
    <property type="term" value="C:mitochondrial large ribosomal subunit"/>
    <property type="evidence" value="ECO:0000318"/>
    <property type="project" value="GO_Central"/>
</dbReference>
<feature type="domain" description="Large ribosomal subunit protein bL12 oligomerization" evidence="5">
    <location>
        <begin position="54"/>
        <end position="107"/>
    </location>
</feature>
<dbReference type="SUPFAM" id="SSF48300">
    <property type="entry name" value="Ribosomal protein L7/12, oligomerisation (N-terminal) domain"/>
    <property type="match status" value="1"/>
</dbReference>
<organism evidence="6 7">
    <name type="scientific">Dictyostelium discoideum</name>
    <name type="common">Social amoeba</name>
    <dbReference type="NCBI Taxonomy" id="44689"/>
    <lineage>
        <taxon>Eukaryota</taxon>
        <taxon>Amoebozoa</taxon>
        <taxon>Evosea</taxon>
        <taxon>Eumycetozoa</taxon>
        <taxon>Dictyostelia</taxon>
        <taxon>Dictyosteliales</taxon>
        <taxon>Dictyosteliaceae</taxon>
        <taxon>Dictyostelium</taxon>
    </lineage>
</organism>
<feature type="domain" description="Large ribosomal subunit protein bL12 C-terminal" evidence="4">
    <location>
        <begin position="114"/>
        <end position="181"/>
    </location>
</feature>
<dbReference type="GeneID" id="8619650"/>
<evidence type="ECO:0000259" key="4">
    <source>
        <dbReference type="Pfam" id="PF00542"/>
    </source>
</evidence>
<accession>Q554V2</accession>
<evidence type="ECO:0000259" key="5">
    <source>
        <dbReference type="Pfam" id="PF16320"/>
    </source>
</evidence>
<sequence length="182" mass="19523">MISRVSLNKCFSTLSKLKCNNNTLYSTRLFTTEPEKVNLKLTTIENGKSSTEVADLVERISKLSILDVMDLTQHLQKKLSIPDIDLSSLGSGAPAGGAAPAAAAAPAAVAKTDFQVRLVKVPDGAKYKIIKELREVKPSLSLMETKGLVEKIPSVIADKVSKEEAEKIIAKLKASGAELEMA</sequence>
<dbReference type="InParanoid" id="Q86KA1"/>
<dbReference type="HOGENOM" id="CLU_086499_0_0_1"/>
<dbReference type="eggNOG" id="KOG1715">
    <property type="taxonomic scope" value="Eukaryota"/>
</dbReference>
<dbReference type="PaxDb" id="44689-DDB0167610"/>
<name>Q86KA1_DICDI</name>
<dbReference type="InterPro" id="IPR000206">
    <property type="entry name" value="Ribosomal_bL12"/>
</dbReference>
<dbReference type="GO" id="GO:0006412">
    <property type="term" value="P:translation"/>
    <property type="evidence" value="ECO:0000318"/>
    <property type="project" value="GO_Central"/>
</dbReference>
<dbReference type="Pfam" id="PF00542">
    <property type="entry name" value="Ribosomal_L12"/>
    <property type="match status" value="1"/>
</dbReference>
<keyword evidence="2" id="KW-0689">Ribosomal protein</keyword>
<dbReference type="Proteomes" id="UP000002195">
    <property type="component" value="Unassembled WGS sequence"/>
</dbReference>
<keyword evidence="7" id="KW-1185">Reference proteome</keyword>
<dbReference type="OMA" id="LEDKWGV"/>
<dbReference type="dictyBase" id="DDB_G0274407"/>
<dbReference type="GO" id="GO:0003735">
    <property type="term" value="F:structural constituent of ribosome"/>
    <property type="evidence" value="ECO:0000318"/>
    <property type="project" value="GO_Central"/>
</dbReference>
<accession>Q86KA1</accession>
<comment type="caution">
    <text evidence="6">The sequence shown here is derived from an EMBL/GenBank/DDBJ whole genome shotgun (WGS) entry which is preliminary data.</text>
</comment>
<dbReference type="KEGG" id="ddi:DDB_G0274407"/>
<evidence type="ECO:0000313" key="7">
    <source>
        <dbReference type="Proteomes" id="UP000002195"/>
    </source>
</evidence>
<gene>
    <name evidence="6" type="ORF">DDB_G0274407</name>
</gene>
<dbReference type="InterPro" id="IPR036235">
    <property type="entry name" value="Ribosomal_bL12_oligo_N_sf"/>
</dbReference>
<keyword evidence="3" id="KW-0687">Ribonucleoprotein</keyword>
<evidence type="ECO:0000313" key="6">
    <source>
        <dbReference type="EMBL" id="EAL70096.1"/>
    </source>
</evidence>
<dbReference type="GO" id="GO:0003729">
    <property type="term" value="F:mRNA binding"/>
    <property type="evidence" value="ECO:0000318"/>
    <property type="project" value="GO_Central"/>
</dbReference>
<evidence type="ECO:0000256" key="2">
    <source>
        <dbReference type="ARBA" id="ARBA00022980"/>
    </source>
</evidence>
<dbReference type="Reactome" id="R-DDI-9837999">
    <property type="pathway name" value="Mitochondrial protein degradation"/>
</dbReference>
<dbReference type="InterPro" id="IPR008932">
    <property type="entry name" value="Ribosomal_bL12_oligo"/>
</dbReference>
<dbReference type="AlphaFoldDB" id="Q86KA1"/>